<protein>
    <submittedName>
        <fullName evidence="1">Pentapeptide repeat-containing protein</fullName>
    </submittedName>
</protein>
<dbReference type="Pfam" id="PF00805">
    <property type="entry name" value="Pentapeptide"/>
    <property type="match status" value="1"/>
</dbReference>
<dbReference type="RefSeq" id="WP_061319227.1">
    <property type="nucleotide sequence ID" value="NZ_CP013247.1"/>
</dbReference>
<dbReference type="InterPro" id="IPR001646">
    <property type="entry name" value="5peptide_repeat"/>
</dbReference>
<gene>
    <name evidence="1" type="ORF">FC962_00855</name>
</gene>
<dbReference type="SUPFAM" id="SSF141571">
    <property type="entry name" value="Pentapeptide repeat-like"/>
    <property type="match status" value="1"/>
</dbReference>
<reference evidence="1" key="1">
    <citation type="submission" date="2019-04" db="EMBL/GenBank/DDBJ databases">
        <title>Genome sequencing of Clostridium botulinum Groups I-IV and Clostridium butyricum.</title>
        <authorList>
            <person name="Brunt J."/>
            <person name="Van Vliet A.H.M."/>
            <person name="Stringer S.C."/>
            <person name="Carter A.T."/>
            <person name="Peck M.W."/>
        </authorList>
    </citation>
    <scope>NUCLEOTIDE SEQUENCE</scope>
    <source>
        <strain evidence="1">IFR 15/031</strain>
    </source>
</reference>
<dbReference type="PANTHER" id="PTHR14136:SF17">
    <property type="entry name" value="BTB_POZ DOMAIN-CONTAINING PROTEIN KCTD9"/>
    <property type="match status" value="1"/>
</dbReference>
<dbReference type="InterPro" id="IPR051082">
    <property type="entry name" value="Pentapeptide-BTB/POZ_domain"/>
</dbReference>
<accession>A0A6G4EB59</accession>
<comment type="caution">
    <text evidence="1">The sequence shown here is derived from an EMBL/GenBank/DDBJ whole genome shotgun (WGS) entry which is preliminary data.</text>
</comment>
<organism evidence="1">
    <name type="scientific">Clostridium botulinum</name>
    <dbReference type="NCBI Taxonomy" id="1491"/>
    <lineage>
        <taxon>Bacteria</taxon>
        <taxon>Bacillati</taxon>
        <taxon>Bacillota</taxon>
        <taxon>Clostridia</taxon>
        <taxon>Eubacteriales</taxon>
        <taxon>Clostridiaceae</taxon>
        <taxon>Clostridium</taxon>
    </lineage>
</organism>
<dbReference type="Gene3D" id="2.160.20.80">
    <property type="entry name" value="E3 ubiquitin-protein ligase SopA"/>
    <property type="match status" value="1"/>
</dbReference>
<dbReference type="AlphaFoldDB" id="A0A6G4EB59"/>
<dbReference type="PANTHER" id="PTHR14136">
    <property type="entry name" value="BTB_POZ DOMAIN-CONTAINING PROTEIN KCTD9"/>
    <property type="match status" value="1"/>
</dbReference>
<evidence type="ECO:0000313" key="1">
    <source>
        <dbReference type="EMBL" id="NFH60483.1"/>
    </source>
</evidence>
<sequence>MIYKHEDKFNKELRVDCKKCFGLCCIALYFSASEGFPTNKDAGKPCINLKSDFTCSVHQNLRNKGLKGCTAYDCFGAGQKIAQVTYGGHNWRQAPKSANQMFEAFLIMRQLHEMLWYLTQAFILETDQGIKENISSLIENTESLTLLDVDSLLTLDVGTHRAKVNMILKNTSELVRSKTRNGKRRPSGNRKANCRPLDYFGADLRKTNLRGADLRGACLIAANLRGVDLSGADLIGADLRDADISGANLRNSIFLTQSQINTAKGDSHTKLPKMITRPSYWPK</sequence>
<name>A0A6G4EB59_CLOBO</name>
<dbReference type="EMBL" id="SWRL01000001">
    <property type="protein sequence ID" value="NFH60483.1"/>
    <property type="molecule type" value="Genomic_DNA"/>
</dbReference>
<proteinExistence type="predicted"/>